<accession>A0ABS5PMB7</accession>
<feature type="transmembrane region" description="Helical" evidence="1">
    <location>
        <begin position="208"/>
        <end position="238"/>
    </location>
</feature>
<protein>
    <recommendedName>
        <fullName evidence="4">Na+/H+ antiporter</fullName>
    </recommendedName>
</protein>
<feature type="transmembrane region" description="Helical" evidence="1">
    <location>
        <begin position="593"/>
        <end position="611"/>
    </location>
</feature>
<dbReference type="EMBL" id="JAHBCL010000009">
    <property type="protein sequence ID" value="MBS7526319.1"/>
    <property type="molecule type" value="Genomic_DNA"/>
</dbReference>
<evidence type="ECO:0000313" key="3">
    <source>
        <dbReference type="Proteomes" id="UP000746471"/>
    </source>
</evidence>
<dbReference type="RefSeq" id="WP_213236140.1">
    <property type="nucleotide sequence ID" value="NZ_JAHBCL010000009.1"/>
</dbReference>
<dbReference type="Proteomes" id="UP000746471">
    <property type="component" value="Unassembled WGS sequence"/>
</dbReference>
<feature type="transmembrane region" description="Helical" evidence="1">
    <location>
        <begin position="138"/>
        <end position="157"/>
    </location>
</feature>
<organism evidence="2 3">
    <name type="scientific">Fusibacter paucivorans</name>
    <dbReference type="NCBI Taxonomy" id="76009"/>
    <lineage>
        <taxon>Bacteria</taxon>
        <taxon>Bacillati</taxon>
        <taxon>Bacillota</taxon>
        <taxon>Clostridia</taxon>
        <taxon>Eubacteriales</taxon>
        <taxon>Eubacteriales Family XII. Incertae Sedis</taxon>
        <taxon>Fusibacter</taxon>
    </lineage>
</organism>
<keyword evidence="3" id="KW-1185">Reference proteome</keyword>
<feature type="transmembrane region" description="Helical" evidence="1">
    <location>
        <begin position="553"/>
        <end position="572"/>
    </location>
</feature>
<dbReference type="InterPro" id="IPR009978">
    <property type="entry name" value="Na_H_antiport_3"/>
</dbReference>
<feature type="transmembrane region" description="Helical" evidence="1">
    <location>
        <begin position="79"/>
        <end position="102"/>
    </location>
</feature>
<evidence type="ECO:0008006" key="4">
    <source>
        <dbReference type="Google" id="ProtNLM"/>
    </source>
</evidence>
<feature type="transmembrane region" description="Helical" evidence="1">
    <location>
        <begin position="488"/>
        <end position="510"/>
    </location>
</feature>
<reference evidence="2 3" key="1">
    <citation type="submission" date="2021-05" db="EMBL/GenBank/DDBJ databases">
        <title>Fusibacter ferrireducens sp. nov., an anaerobic, sulfur- and Fe-reducing bacterium isolated from the mangrove sediment.</title>
        <authorList>
            <person name="Qiu D."/>
        </authorList>
    </citation>
    <scope>NUCLEOTIDE SEQUENCE [LARGE SCALE GENOMIC DNA]</scope>
    <source>
        <strain evidence="2 3">DSM 12116</strain>
    </source>
</reference>
<feature type="transmembrane region" description="Helical" evidence="1">
    <location>
        <begin position="169"/>
        <end position="188"/>
    </location>
</feature>
<evidence type="ECO:0000256" key="1">
    <source>
        <dbReference type="SAM" id="Phobius"/>
    </source>
</evidence>
<dbReference type="Pfam" id="PF07399">
    <property type="entry name" value="Na_H_antiport_3"/>
    <property type="match status" value="2"/>
</dbReference>
<gene>
    <name evidence="2" type="ORF">KHM83_06490</name>
</gene>
<evidence type="ECO:0000313" key="2">
    <source>
        <dbReference type="EMBL" id="MBS7526319.1"/>
    </source>
</evidence>
<proteinExistence type="predicted"/>
<feature type="transmembrane region" description="Helical" evidence="1">
    <location>
        <begin position="20"/>
        <end position="41"/>
    </location>
</feature>
<comment type="caution">
    <text evidence="2">The sequence shown here is derived from an EMBL/GenBank/DDBJ whole genome shotgun (WGS) entry which is preliminary data.</text>
</comment>
<sequence>MYEKLCTVNEKLSFFRHHRMILLMVIGIFLLFFLQSAAFANGTEEAAVFPRSDLSYEDQAMTGYFNILAHRAAVEPFNVIALVIFVLAIAHTLLTSFFTGLAHRLEHEYELLIKEGLRDKHSHSIPASFFHLLGEIEVVFGFWAVFLAIAIATYYDWSTFVHYVEGLEYIEPLFVIVIMVIASSRPIIKLFELVLWRIVRIIGDSLETWWVLILFLSGILGAFITEPAAMAVSALLLADKFYSLGPSKRLKYATLALLFVNISIGGSLTNFASPPVMMVAGPWSWDMNFMLTTFGWKTLLALVANTASYYILIRGELGDMKEAYENAKFKRYIQRRFISQKELEENFTELEKLVDKRVHFTSELNAYSIILKENIKDLAHEKLTPEECEKYDISNAIDEKFDGIVMEEMAKSIPGLTKSSGLTTIYDSHWDEREDQVPYWIMGVHVFFLVWTVIHAETPVLFLAGFLFFLGFYQVTEFYQNRLDLKSPLLVAFFLSGIMIHGTLQAWWIAPLLGRLNPLHLNIAATVLTAFNDNAAITYLSTLVPDFPASMRYAVVSGALTGGGLTIIANAPNPIGQSVLKRFFETGISAGKLFQYALLPTLLTALIYNFFS</sequence>
<feature type="transmembrane region" description="Helical" evidence="1">
    <location>
        <begin position="289"/>
        <end position="312"/>
    </location>
</feature>
<feature type="transmembrane region" description="Helical" evidence="1">
    <location>
        <begin position="250"/>
        <end position="269"/>
    </location>
</feature>
<name>A0ABS5PMB7_9FIRM</name>
<keyword evidence="1" id="KW-0472">Membrane</keyword>
<keyword evidence="1" id="KW-1133">Transmembrane helix</keyword>
<keyword evidence="1" id="KW-0812">Transmembrane</keyword>